<dbReference type="AlphaFoldDB" id="A0A1G8YHB1"/>
<protein>
    <submittedName>
        <fullName evidence="1">Uncharacterized protein</fullName>
    </submittedName>
</protein>
<name>A0A1G8YHB1_9RHOB</name>
<reference evidence="1 2" key="1">
    <citation type="submission" date="2016-10" db="EMBL/GenBank/DDBJ databases">
        <authorList>
            <person name="de Groot N.N."/>
        </authorList>
    </citation>
    <scope>NUCLEOTIDE SEQUENCE [LARGE SCALE GENOMIC DNA]</scope>
    <source>
        <strain evidence="1 2">DSM 25294</strain>
    </source>
</reference>
<accession>A0A1G8YHB1</accession>
<evidence type="ECO:0000313" key="2">
    <source>
        <dbReference type="Proteomes" id="UP000199382"/>
    </source>
</evidence>
<dbReference type="EMBL" id="FNEK01000029">
    <property type="protein sequence ID" value="SDK01595.1"/>
    <property type="molecule type" value="Genomic_DNA"/>
</dbReference>
<dbReference type="Proteomes" id="UP000199382">
    <property type="component" value="Unassembled WGS sequence"/>
</dbReference>
<sequence length="156" mass="17889">MLRPAELERGVATDILTGEVTCVTDVKGGIFGEGVLRFYENGTLLSHNLRREIRTHSNDPLSAFFKLHLEYEMGLAGWLSASALYTDMTCDAETFYLKARMRVTLSGEDVMDSPHAVNDAQPFGMRWFRFFGGPQRFDESFPNEKRRFPERSPRRM</sequence>
<proteinExistence type="predicted"/>
<keyword evidence="2" id="KW-1185">Reference proteome</keyword>
<organism evidence="1 2">
    <name type="scientific">Aliiruegeria lutimaris</name>
    <dbReference type="NCBI Taxonomy" id="571298"/>
    <lineage>
        <taxon>Bacteria</taxon>
        <taxon>Pseudomonadati</taxon>
        <taxon>Pseudomonadota</taxon>
        <taxon>Alphaproteobacteria</taxon>
        <taxon>Rhodobacterales</taxon>
        <taxon>Roseobacteraceae</taxon>
        <taxon>Aliiruegeria</taxon>
    </lineage>
</organism>
<gene>
    <name evidence="1" type="ORF">SAMN04488026_10297</name>
</gene>
<evidence type="ECO:0000313" key="1">
    <source>
        <dbReference type="EMBL" id="SDK01595.1"/>
    </source>
</evidence>